<dbReference type="CDD" id="cd00207">
    <property type="entry name" value="fer2"/>
    <property type="match status" value="1"/>
</dbReference>
<dbReference type="EMBL" id="DYUC01000031">
    <property type="protein sequence ID" value="HJG86164.1"/>
    <property type="molecule type" value="Genomic_DNA"/>
</dbReference>
<dbReference type="InterPro" id="IPR036856">
    <property type="entry name" value="Ald_Oxase/Xan_DH_a/b_sf"/>
</dbReference>
<dbReference type="Gene3D" id="3.10.20.30">
    <property type="match status" value="1"/>
</dbReference>
<dbReference type="InterPro" id="IPR012675">
    <property type="entry name" value="Beta-grasp_dom_sf"/>
</dbReference>
<gene>
    <name evidence="6" type="primary">xdh</name>
    <name evidence="6" type="ORF">K8V01_03965</name>
</gene>
<dbReference type="Pfam" id="PF01315">
    <property type="entry name" value="Ald_Xan_dh_C"/>
    <property type="match status" value="1"/>
</dbReference>
<accession>A0A921MLR6</accession>
<dbReference type="InterPro" id="IPR000674">
    <property type="entry name" value="Ald_Oxase/Xan_DH_a/b"/>
</dbReference>
<dbReference type="Proteomes" id="UP000760668">
    <property type="component" value="Unassembled WGS sequence"/>
</dbReference>
<dbReference type="PROSITE" id="PS00197">
    <property type="entry name" value="2FE2S_FER_1"/>
    <property type="match status" value="1"/>
</dbReference>
<evidence type="ECO:0000313" key="7">
    <source>
        <dbReference type="Proteomes" id="UP000760668"/>
    </source>
</evidence>
<name>A0A921MLR6_9FIRM</name>
<evidence type="ECO:0000256" key="3">
    <source>
        <dbReference type="ARBA" id="ARBA00023002"/>
    </source>
</evidence>
<keyword evidence="2" id="KW-0479">Metal-binding</keyword>
<keyword evidence="3 6" id="KW-0560">Oxidoreductase</keyword>
<dbReference type="InterPro" id="IPR036010">
    <property type="entry name" value="2Fe-2S_ferredoxin-like_sf"/>
</dbReference>
<dbReference type="Gene3D" id="1.10.150.120">
    <property type="entry name" value="[2Fe-2S]-binding domain"/>
    <property type="match status" value="1"/>
</dbReference>
<dbReference type="SMART" id="SM01008">
    <property type="entry name" value="Ald_Xan_dh_C"/>
    <property type="match status" value="1"/>
</dbReference>
<dbReference type="GO" id="GO:0051537">
    <property type="term" value="F:2 iron, 2 sulfur cluster binding"/>
    <property type="evidence" value="ECO:0007669"/>
    <property type="project" value="InterPro"/>
</dbReference>
<organism evidence="6 7">
    <name type="scientific">Pseudoflavonifractor capillosus</name>
    <dbReference type="NCBI Taxonomy" id="106588"/>
    <lineage>
        <taxon>Bacteria</taxon>
        <taxon>Bacillati</taxon>
        <taxon>Bacillota</taxon>
        <taxon>Clostridia</taxon>
        <taxon>Eubacteriales</taxon>
        <taxon>Oscillospiraceae</taxon>
        <taxon>Pseudoflavonifractor</taxon>
    </lineage>
</organism>
<protein>
    <submittedName>
        <fullName evidence="6">Selenium-dependent xanthine dehydrogenase</fullName>
        <ecNumber evidence="6">1.17.1.4</ecNumber>
    </submittedName>
</protein>
<evidence type="ECO:0000259" key="5">
    <source>
        <dbReference type="PROSITE" id="PS51085"/>
    </source>
</evidence>
<dbReference type="PANTHER" id="PTHR11908">
    <property type="entry name" value="XANTHINE DEHYDROGENASE"/>
    <property type="match status" value="1"/>
</dbReference>
<dbReference type="SUPFAM" id="SSF54292">
    <property type="entry name" value="2Fe-2S ferredoxin-like"/>
    <property type="match status" value="1"/>
</dbReference>
<dbReference type="InterPro" id="IPR046867">
    <property type="entry name" value="AldOxase/xan_DH_MoCoBD2"/>
</dbReference>
<dbReference type="EC" id="1.17.1.4" evidence="6"/>
<proteinExistence type="inferred from homology"/>
<dbReference type="AlphaFoldDB" id="A0A921MLR6"/>
<evidence type="ECO:0000256" key="4">
    <source>
        <dbReference type="ARBA" id="ARBA00023004"/>
    </source>
</evidence>
<sequence length="852" mass="91495">MYTFIVNGKTVSTARDERLLTFLREELGLTSVKNGCSEGACGTCMILIDGKATKACVQKTSKMEGKRVITCEGLTDREKDVYAYAFTHCGAVQCGFCTPGMVMSAKGLIDANPNPTRDEVKFALRNNICRCTGYKKIEDAVLLAAKMFREGTQAPHETFTGKIGENLPRVDAPAKAIGTAEYTDDIRMEGMLFGGAVRSDYPRAIIKGIDISEALEVPGVVKIVTAADLPGQLKVGHLKRDQWVLVPIGGEVHFCGDPIVLIAAETTEALNQARALVKIDYEVLKPVLTLEEAMAPDAPELQEGGNCFAHEHLVRGDAEGRLKNSRYVVTTKYHTPPTEHAFLETETAVAAPEGHGVVVYSGDQGIYQTRRECADATGLPQELVRVVAKAVGGGFGGKEDMSVQHHAAVLAYLTQRPVKVAMTRKESMLCHPKRHGFEMEVTTGCDENGYLTAMIAILRTDSGAFASLGGPVLQRACTHAAGPYNYQDIIIDGKAFYTNNPPCGAFRGFGVTQSCFAAECNLNKLAELVGISPFEIRYRNAIRPGQVLPNGQIADEGTALVETLDAVRPYYEANPKAGIACAMKNAGLGVGIPDTGRVTLHVEKGVVHVRTSAACIGQGVGTITCQIVCEVTGLRPDQVTWDAPDTSIAPNSGNTTASRQTLFTGEATRRAATELKWALEGRDLSAVEGVDFHQEYTGITDKLGSDRPNPISHIAYGYATHLVELDGEGKIKRVIAAHDVGRAVNPVSVEGQIEGGVVMSLGYALTEDFPLKDGRPTAVYASLGLFRANQTPDVKAIIVEKNDSELACGAKGIGEICSIPTAPAVQLAYYNYDGKFRTSLPLADTPYSRKKK</sequence>
<evidence type="ECO:0000256" key="1">
    <source>
        <dbReference type="ARBA" id="ARBA00006849"/>
    </source>
</evidence>
<dbReference type="SUPFAM" id="SSF47741">
    <property type="entry name" value="CO dehydrogenase ISP C-domain like"/>
    <property type="match status" value="1"/>
</dbReference>
<dbReference type="InterPro" id="IPR002888">
    <property type="entry name" value="2Fe-2S-bd"/>
</dbReference>
<dbReference type="Pfam" id="PF02738">
    <property type="entry name" value="MoCoBD_1"/>
    <property type="match status" value="1"/>
</dbReference>
<dbReference type="Gene3D" id="3.90.1170.50">
    <property type="entry name" value="Aldehyde oxidase/xanthine dehydrogenase, a/b hammerhead"/>
    <property type="match status" value="1"/>
</dbReference>
<dbReference type="GO" id="GO:0005506">
    <property type="term" value="F:iron ion binding"/>
    <property type="evidence" value="ECO:0007669"/>
    <property type="project" value="InterPro"/>
</dbReference>
<reference evidence="6" key="2">
    <citation type="submission" date="2021-09" db="EMBL/GenBank/DDBJ databases">
        <authorList>
            <person name="Gilroy R."/>
        </authorList>
    </citation>
    <scope>NUCLEOTIDE SEQUENCE</scope>
    <source>
        <strain evidence="6">CHK179-5677</strain>
    </source>
</reference>
<dbReference type="InterPro" id="IPR016208">
    <property type="entry name" value="Ald_Oxase/xanthine_DH-like"/>
</dbReference>
<dbReference type="PROSITE" id="PS51085">
    <property type="entry name" value="2FE2S_FER_2"/>
    <property type="match status" value="1"/>
</dbReference>
<comment type="similarity">
    <text evidence="1">Belongs to the xanthine dehydrogenase family.</text>
</comment>
<dbReference type="SUPFAM" id="SSF54665">
    <property type="entry name" value="CO dehydrogenase molybdoprotein N-domain-like"/>
    <property type="match status" value="1"/>
</dbReference>
<evidence type="ECO:0000313" key="6">
    <source>
        <dbReference type="EMBL" id="HJG86164.1"/>
    </source>
</evidence>
<dbReference type="InterPro" id="IPR001041">
    <property type="entry name" value="2Fe-2S_ferredoxin-type"/>
</dbReference>
<dbReference type="SUPFAM" id="SSF56003">
    <property type="entry name" value="Molybdenum cofactor-binding domain"/>
    <property type="match status" value="1"/>
</dbReference>
<feature type="domain" description="2Fe-2S ferredoxin-type" evidence="5">
    <location>
        <begin position="1"/>
        <end position="74"/>
    </location>
</feature>
<dbReference type="Pfam" id="PF01799">
    <property type="entry name" value="Fer2_2"/>
    <property type="match status" value="1"/>
</dbReference>
<keyword evidence="4" id="KW-0408">Iron</keyword>
<dbReference type="InterPro" id="IPR017697">
    <property type="entry name" value="Xdh"/>
</dbReference>
<dbReference type="InterPro" id="IPR037165">
    <property type="entry name" value="AldOxase/xan_DH_Mopterin-bd_sf"/>
</dbReference>
<evidence type="ECO:0000256" key="2">
    <source>
        <dbReference type="ARBA" id="ARBA00022723"/>
    </source>
</evidence>
<dbReference type="InterPro" id="IPR008274">
    <property type="entry name" value="AldOxase/xan_DH_MoCoBD1"/>
</dbReference>
<dbReference type="InterPro" id="IPR036884">
    <property type="entry name" value="2Fe-2S-bd_dom_sf"/>
</dbReference>
<reference evidence="6" key="1">
    <citation type="journal article" date="2021" name="PeerJ">
        <title>Extensive microbial diversity within the chicken gut microbiome revealed by metagenomics and culture.</title>
        <authorList>
            <person name="Gilroy R."/>
            <person name="Ravi A."/>
            <person name="Getino M."/>
            <person name="Pursley I."/>
            <person name="Horton D.L."/>
            <person name="Alikhan N.F."/>
            <person name="Baker D."/>
            <person name="Gharbi K."/>
            <person name="Hall N."/>
            <person name="Watson M."/>
            <person name="Adriaenssens E.M."/>
            <person name="Foster-Nyarko E."/>
            <person name="Jarju S."/>
            <person name="Secka A."/>
            <person name="Antonio M."/>
            <person name="Oren A."/>
            <person name="Chaudhuri R.R."/>
            <person name="La Ragione R."/>
            <person name="Hildebrand F."/>
            <person name="Pallen M.J."/>
        </authorList>
    </citation>
    <scope>NUCLEOTIDE SEQUENCE</scope>
    <source>
        <strain evidence="6">CHK179-5677</strain>
    </source>
</reference>
<dbReference type="Gene3D" id="3.30.365.10">
    <property type="entry name" value="Aldehyde oxidase/xanthine dehydrogenase, molybdopterin binding domain"/>
    <property type="match status" value="5"/>
</dbReference>
<dbReference type="NCBIfam" id="TIGR03311">
    <property type="entry name" value="Se_dep_XDH"/>
    <property type="match status" value="1"/>
</dbReference>
<dbReference type="RefSeq" id="WP_295370420.1">
    <property type="nucleotide sequence ID" value="NZ_DYUC01000031.1"/>
</dbReference>
<dbReference type="Pfam" id="PF00111">
    <property type="entry name" value="Fer2"/>
    <property type="match status" value="1"/>
</dbReference>
<dbReference type="InterPro" id="IPR006058">
    <property type="entry name" value="2Fe2S_fd_BS"/>
</dbReference>
<dbReference type="GO" id="GO:0004854">
    <property type="term" value="F:xanthine dehydrogenase activity"/>
    <property type="evidence" value="ECO:0007669"/>
    <property type="project" value="UniProtKB-EC"/>
</dbReference>
<comment type="caution">
    <text evidence="6">The sequence shown here is derived from an EMBL/GenBank/DDBJ whole genome shotgun (WGS) entry which is preliminary data.</text>
</comment>
<dbReference type="Pfam" id="PF20256">
    <property type="entry name" value="MoCoBD_2"/>
    <property type="match status" value="2"/>
</dbReference>
<dbReference type="PANTHER" id="PTHR11908:SF157">
    <property type="entry name" value="XANTHINE DEHYDROGENASE SUBUNIT D-RELATED"/>
    <property type="match status" value="1"/>
</dbReference>